<evidence type="ECO:0000256" key="1">
    <source>
        <dbReference type="ARBA" id="ARBA00001936"/>
    </source>
</evidence>
<comment type="cofactor">
    <cofactor evidence="3">
        <name>Fe(2+)</name>
        <dbReference type="ChEBI" id="CHEBI:29033"/>
    </cofactor>
</comment>
<dbReference type="InterPro" id="IPR041816">
    <property type="entry name" value="Dbr1_N"/>
</dbReference>
<sequence length="376" mass="43366">MKIAVEGCCHGELDKIYETIEYLQKRNDMKVDILLICGDFQAVRNSSDLQCMAVPQKFQKLNTFYKYYSGEKVAPVLTVFIGGNHEASNYLQELTYGGWVAKNIYYMGYANIIQFGGIRIAGLSGIYNSKNYTRGHFERPPYNESTKRSVYHVRNLEVFRFKQVSRPIDIFLSHDWPRGIYNYGNVKELLRKKSFFAEEIEQNKLGSEPNEELLHVLKPDYWFAAHLHVKFPAIVQHQTNNGEEEKLTKFLSLDKCLPRRNFLQVIDIPHDNNIPLKLQLDPEWLSIIKQTNHLLNLGPASCFMPGIGSNERYDFKITADDIQAIKDDFGDDLTIPDNFEETVPPHDYNQPNCKTRPGVIINPQTTLLCTMLDLTD</sequence>
<evidence type="ECO:0000256" key="11">
    <source>
        <dbReference type="ARBA" id="ARBA00023211"/>
    </source>
</evidence>
<keyword evidence="11" id="KW-0464">Manganese</keyword>
<dbReference type="GO" id="GO:0000398">
    <property type="term" value="P:mRNA splicing, via spliceosome"/>
    <property type="evidence" value="ECO:0007669"/>
    <property type="project" value="TreeGrafter"/>
</dbReference>
<feature type="non-terminal residue" evidence="14">
    <location>
        <position position="376"/>
    </location>
</feature>
<evidence type="ECO:0000256" key="9">
    <source>
        <dbReference type="ARBA" id="ARBA00022833"/>
    </source>
</evidence>
<dbReference type="SUPFAM" id="SSF56300">
    <property type="entry name" value="Metallo-dependent phosphatases"/>
    <property type="match status" value="1"/>
</dbReference>
<dbReference type="PANTHER" id="PTHR12849:SF0">
    <property type="entry name" value="LARIAT DEBRANCHING ENZYME"/>
    <property type="match status" value="1"/>
</dbReference>
<reference evidence="14 15" key="1">
    <citation type="journal article" date="2013" name="Nature">
        <title>Insights into bilaterian evolution from three spiralian genomes.</title>
        <authorList>
            <person name="Simakov O."/>
            <person name="Marletaz F."/>
            <person name="Cho S.J."/>
            <person name="Edsinger-Gonzales E."/>
            <person name="Havlak P."/>
            <person name="Hellsten U."/>
            <person name="Kuo D.H."/>
            <person name="Larsson T."/>
            <person name="Lv J."/>
            <person name="Arendt D."/>
            <person name="Savage R."/>
            <person name="Osoegawa K."/>
            <person name="de Jong P."/>
            <person name="Grimwood J."/>
            <person name="Chapman J.A."/>
            <person name="Shapiro H."/>
            <person name="Aerts A."/>
            <person name="Otillar R.P."/>
            <person name="Terry A.Y."/>
            <person name="Boore J.L."/>
            <person name="Grigoriev I.V."/>
            <person name="Lindberg D.R."/>
            <person name="Seaver E.C."/>
            <person name="Weisblat D.A."/>
            <person name="Putnam N.H."/>
            <person name="Rokhsar D.S."/>
        </authorList>
    </citation>
    <scope>NUCLEOTIDE SEQUENCE [LARGE SCALE GENOMIC DNA]</scope>
</reference>
<feature type="domain" description="Lariat debranching enzyme C-terminal" evidence="13">
    <location>
        <begin position="235"/>
        <end position="376"/>
    </location>
</feature>
<evidence type="ECO:0000256" key="10">
    <source>
        <dbReference type="ARBA" id="ARBA00023004"/>
    </source>
</evidence>
<evidence type="ECO:0000259" key="13">
    <source>
        <dbReference type="SMART" id="SM01124"/>
    </source>
</evidence>
<keyword evidence="15" id="KW-1185">Reference proteome</keyword>
<dbReference type="CTD" id="20251669"/>
<evidence type="ECO:0000256" key="5">
    <source>
        <dbReference type="ARBA" id="ARBA00006045"/>
    </source>
</evidence>
<keyword evidence="8" id="KW-0378">Hydrolase</keyword>
<dbReference type="STRING" id="225164.V4ANM7"/>
<comment type="cofactor">
    <cofactor evidence="1">
        <name>Mn(2+)</name>
        <dbReference type="ChEBI" id="CHEBI:29035"/>
    </cofactor>
</comment>
<dbReference type="AlphaFoldDB" id="V4ANM7"/>
<dbReference type="InterPro" id="IPR007708">
    <property type="entry name" value="DBR1_C"/>
</dbReference>
<proteinExistence type="inferred from homology"/>
<evidence type="ECO:0000313" key="15">
    <source>
        <dbReference type="Proteomes" id="UP000030746"/>
    </source>
</evidence>
<dbReference type="CDD" id="cd00844">
    <property type="entry name" value="MPP_Dbr1_N"/>
    <property type="match status" value="1"/>
</dbReference>
<dbReference type="GO" id="GO:0046872">
    <property type="term" value="F:metal ion binding"/>
    <property type="evidence" value="ECO:0007669"/>
    <property type="project" value="UniProtKB-KW"/>
</dbReference>
<keyword evidence="9" id="KW-0862">Zinc</keyword>
<keyword evidence="6" id="KW-0507">mRNA processing</keyword>
<evidence type="ECO:0000256" key="8">
    <source>
        <dbReference type="ARBA" id="ARBA00022801"/>
    </source>
</evidence>
<dbReference type="OMA" id="GIDDPLC"/>
<evidence type="ECO:0000256" key="7">
    <source>
        <dbReference type="ARBA" id="ARBA00022723"/>
    </source>
</evidence>
<dbReference type="SMART" id="SM01124">
    <property type="entry name" value="DBR1"/>
    <property type="match status" value="1"/>
</dbReference>
<dbReference type="KEGG" id="lgi:LOTGIDRAFT_63389"/>
<comment type="similarity">
    <text evidence="5">Belongs to the lariat debranching enzyme family.</text>
</comment>
<evidence type="ECO:0000256" key="2">
    <source>
        <dbReference type="ARBA" id="ARBA00001947"/>
    </source>
</evidence>
<dbReference type="Gene3D" id="3.60.21.10">
    <property type="match status" value="1"/>
</dbReference>
<dbReference type="Pfam" id="PF05011">
    <property type="entry name" value="DBR1"/>
    <property type="match status" value="1"/>
</dbReference>
<comment type="subcellular location">
    <subcellularLocation>
        <location evidence="4">Nucleus</location>
    </subcellularLocation>
</comment>
<dbReference type="Proteomes" id="UP000030746">
    <property type="component" value="Unassembled WGS sequence"/>
</dbReference>
<keyword evidence="12" id="KW-0539">Nucleus</keyword>
<protein>
    <recommendedName>
        <fullName evidence="13">Lariat debranching enzyme C-terminal domain-containing protein</fullName>
    </recommendedName>
</protein>
<evidence type="ECO:0000256" key="12">
    <source>
        <dbReference type="ARBA" id="ARBA00023242"/>
    </source>
</evidence>
<dbReference type="GO" id="GO:0008419">
    <property type="term" value="F:RNA lariat debranching enzyme activity"/>
    <property type="evidence" value="ECO:0007669"/>
    <property type="project" value="TreeGrafter"/>
</dbReference>
<dbReference type="InterPro" id="IPR004843">
    <property type="entry name" value="Calcineurin-like_PHP"/>
</dbReference>
<evidence type="ECO:0000256" key="3">
    <source>
        <dbReference type="ARBA" id="ARBA00001954"/>
    </source>
</evidence>
<accession>V4ANM7</accession>
<dbReference type="RefSeq" id="XP_009052962.1">
    <property type="nucleotide sequence ID" value="XM_009054714.1"/>
</dbReference>
<organism evidence="14 15">
    <name type="scientific">Lottia gigantea</name>
    <name type="common">Giant owl limpet</name>
    <dbReference type="NCBI Taxonomy" id="225164"/>
    <lineage>
        <taxon>Eukaryota</taxon>
        <taxon>Metazoa</taxon>
        <taxon>Spiralia</taxon>
        <taxon>Lophotrochozoa</taxon>
        <taxon>Mollusca</taxon>
        <taxon>Gastropoda</taxon>
        <taxon>Patellogastropoda</taxon>
        <taxon>Lottioidea</taxon>
        <taxon>Lottiidae</taxon>
        <taxon>Lottia</taxon>
    </lineage>
</organism>
<evidence type="ECO:0000256" key="6">
    <source>
        <dbReference type="ARBA" id="ARBA00022664"/>
    </source>
</evidence>
<dbReference type="FunFam" id="3.60.21.10:FF:000035">
    <property type="entry name" value="Lariat debranching enzyme"/>
    <property type="match status" value="1"/>
</dbReference>
<dbReference type="Pfam" id="PF00149">
    <property type="entry name" value="Metallophos"/>
    <property type="match status" value="1"/>
</dbReference>
<evidence type="ECO:0000313" key="14">
    <source>
        <dbReference type="EMBL" id="ESO96345.1"/>
    </source>
</evidence>
<gene>
    <name evidence="14" type="ORF">LOTGIDRAFT_63389</name>
</gene>
<name>V4ANM7_LOTGI</name>
<keyword evidence="7" id="KW-0479">Metal-binding</keyword>
<dbReference type="OrthoDB" id="407609at2759"/>
<dbReference type="PANTHER" id="PTHR12849">
    <property type="entry name" value="RNA LARIAT DEBRANCHING ENZYME"/>
    <property type="match status" value="1"/>
</dbReference>
<dbReference type="GeneID" id="20251669"/>
<comment type="cofactor">
    <cofactor evidence="2">
        <name>Zn(2+)</name>
        <dbReference type="ChEBI" id="CHEBI:29105"/>
    </cofactor>
</comment>
<keyword evidence="10" id="KW-0408">Iron</keyword>
<dbReference type="GO" id="GO:0005634">
    <property type="term" value="C:nucleus"/>
    <property type="evidence" value="ECO:0007669"/>
    <property type="project" value="UniProtKB-SubCell"/>
</dbReference>
<dbReference type="InterPro" id="IPR029052">
    <property type="entry name" value="Metallo-depent_PP-like"/>
</dbReference>
<evidence type="ECO:0000256" key="4">
    <source>
        <dbReference type="ARBA" id="ARBA00004123"/>
    </source>
</evidence>
<dbReference type="EMBL" id="KB201480">
    <property type="protein sequence ID" value="ESO96345.1"/>
    <property type="molecule type" value="Genomic_DNA"/>
</dbReference>
<dbReference type="HOGENOM" id="CLU_005893_1_0_1"/>